<dbReference type="EMBL" id="JAQJZL010000015">
    <property type="protein sequence ID" value="KAJ6026620.1"/>
    <property type="molecule type" value="Genomic_DNA"/>
</dbReference>
<accession>A0AAD6N2Z8</accession>
<dbReference type="Proteomes" id="UP001219568">
    <property type="component" value="Unassembled WGS sequence"/>
</dbReference>
<evidence type="ECO:0000313" key="2">
    <source>
        <dbReference type="Proteomes" id="UP001219568"/>
    </source>
</evidence>
<organism evidence="1 2">
    <name type="scientific">Penicillium canescens</name>
    <dbReference type="NCBI Taxonomy" id="5083"/>
    <lineage>
        <taxon>Eukaryota</taxon>
        <taxon>Fungi</taxon>
        <taxon>Dikarya</taxon>
        <taxon>Ascomycota</taxon>
        <taxon>Pezizomycotina</taxon>
        <taxon>Eurotiomycetes</taxon>
        <taxon>Eurotiomycetidae</taxon>
        <taxon>Eurotiales</taxon>
        <taxon>Aspergillaceae</taxon>
        <taxon>Penicillium</taxon>
    </lineage>
</organism>
<protein>
    <submittedName>
        <fullName evidence="1">Uncharacterized protein</fullName>
    </submittedName>
</protein>
<reference evidence="1" key="1">
    <citation type="journal article" date="2023" name="IMA Fungus">
        <title>Comparative genomic study of the Penicillium genus elucidates a diverse pangenome and 15 lateral gene transfer events.</title>
        <authorList>
            <person name="Petersen C."/>
            <person name="Sorensen T."/>
            <person name="Nielsen M.R."/>
            <person name="Sondergaard T.E."/>
            <person name="Sorensen J.L."/>
            <person name="Fitzpatrick D.A."/>
            <person name="Frisvad J.C."/>
            <person name="Nielsen K.L."/>
        </authorList>
    </citation>
    <scope>NUCLEOTIDE SEQUENCE</scope>
    <source>
        <strain evidence="1">IBT 15450</strain>
    </source>
</reference>
<comment type="caution">
    <text evidence="1">The sequence shown here is derived from an EMBL/GenBank/DDBJ whole genome shotgun (WGS) entry which is preliminary data.</text>
</comment>
<name>A0AAD6N2Z8_PENCN</name>
<dbReference type="AlphaFoldDB" id="A0AAD6N2Z8"/>
<evidence type="ECO:0000313" key="1">
    <source>
        <dbReference type="EMBL" id="KAJ6026620.1"/>
    </source>
</evidence>
<proteinExistence type="predicted"/>
<keyword evidence="2" id="KW-1185">Reference proteome</keyword>
<gene>
    <name evidence="1" type="ORF">N7460_011437</name>
</gene>
<sequence>MVRMHVDPAIEMDSLQSLRSSATNYSGKAPHSGPGRWQPILAPDLIPLDPQKVLPKLVVEL</sequence>
<reference evidence="1" key="2">
    <citation type="submission" date="2023-01" db="EMBL/GenBank/DDBJ databases">
        <authorList>
            <person name="Petersen C."/>
        </authorList>
    </citation>
    <scope>NUCLEOTIDE SEQUENCE</scope>
    <source>
        <strain evidence="1">IBT 15450</strain>
    </source>
</reference>